<dbReference type="Pfam" id="PF04488">
    <property type="entry name" value="Gly_transf_sug"/>
    <property type="match status" value="1"/>
</dbReference>
<dbReference type="AlphaFoldDB" id="A0A085JBD5"/>
<dbReference type="GO" id="GO:0051999">
    <property type="term" value="P:mannosyl-inositol phosphorylceramide biosynthetic process"/>
    <property type="evidence" value="ECO:0007669"/>
    <property type="project" value="TreeGrafter"/>
</dbReference>
<accession>A0A085JBD5</accession>
<dbReference type="InterPro" id="IPR029044">
    <property type="entry name" value="Nucleotide-diphossugar_trans"/>
</dbReference>
<dbReference type="OrthoDB" id="5605951at2"/>
<dbReference type="RefSeq" id="WP_071780154.1">
    <property type="nucleotide sequence ID" value="NZ_ATMJ01000072.1"/>
</dbReference>
<dbReference type="SUPFAM" id="SSF53448">
    <property type="entry name" value="Nucleotide-diphospho-sugar transferases"/>
    <property type="match status" value="1"/>
</dbReference>
<dbReference type="InterPro" id="IPR007577">
    <property type="entry name" value="GlycoTrfase_DXD_sugar-bd_CS"/>
</dbReference>
<comment type="caution">
    <text evidence="2">The sequence shown here is derived from an EMBL/GenBank/DDBJ whole genome shotgun (WGS) entry which is preliminary data.</text>
</comment>
<evidence type="ECO:0000313" key="2">
    <source>
        <dbReference type="EMBL" id="KFD17781.1"/>
    </source>
</evidence>
<dbReference type="GO" id="GO:0000030">
    <property type="term" value="F:mannosyltransferase activity"/>
    <property type="evidence" value="ECO:0007669"/>
    <property type="project" value="TreeGrafter"/>
</dbReference>
<dbReference type="PANTHER" id="PTHR32385">
    <property type="entry name" value="MANNOSYL PHOSPHORYLINOSITOL CERAMIDE SYNTHASE"/>
    <property type="match status" value="1"/>
</dbReference>
<name>A0A085JBD5_9GAMM</name>
<evidence type="ECO:0008006" key="4">
    <source>
        <dbReference type="Google" id="ProtNLM"/>
    </source>
</evidence>
<dbReference type="PANTHER" id="PTHR32385:SF15">
    <property type="entry name" value="INOSITOL PHOSPHOCERAMIDE MANNOSYLTRANSFERASE 1"/>
    <property type="match status" value="1"/>
</dbReference>
<evidence type="ECO:0000256" key="1">
    <source>
        <dbReference type="ARBA" id="ARBA00022679"/>
    </source>
</evidence>
<dbReference type="GO" id="GO:0016020">
    <property type="term" value="C:membrane"/>
    <property type="evidence" value="ECO:0007669"/>
    <property type="project" value="GOC"/>
</dbReference>
<keyword evidence="3" id="KW-1185">Reference proteome</keyword>
<proteinExistence type="predicted"/>
<sequence length="291" mass="33021">MYPKNAHYIWIGNKPLPQYAISNIIHFKANNPHYTVYLWTTNPHRMVNNIINSGYSSQFMNLINCRDLPEMTGYIRSAVEREMSDSPYHNYAAASDILRLVVLEKFGGIYMDVDVMVSGSLGLISPERVSSTGTSDILIHQEVLSNQTRLSNAVIVSQPRTNTLKKMINYAVTPYAKNHLYEMGFGRTAGKDLLMKALKDLKDIPLREIMWVGKRAVPSLRHQITIYLTGPGLMDAYLQSSGLSQRFQTTKILNEPARFGQREDDFPGTWKRGMNGKGEWVVPARKFNSTI</sequence>
<dbReference type="eggNOG" id="COG3774">
    <property type="taxonomic scope" value="Bacteria"/>
</dbReference>
<organism evidence="2 3">
    <name type="scientific">Tatumella ptyseos ATCC 33301</name>
    <dbReference type="NCBI Taxonomy" id="1005995"/>
    <lineage>
        <taxon>Bacteria</taxon>
        <taxon>Pseudomonadati</taxon>
        <taxon>Pseudomonadota</taxon>
        <taxon>Gammaproteobacteria</taxon>
        <taxon>Enterobacterales</taxon>
        <taxon>Erwiniaceae</taxon>
        <taxon>Tatumella</taxon>
    </lineage>
</organism>
<dbReference type="EMBL" id="JMPR01000044">
    <property type="protein sequence ID" value="KFD17781.1"/>
    <property type="molecule type" value="Genomic_DNA"/>
</dbReference>
<evidence type="ECO:0000313" key="3">
    <source>
        <dbReference type="Proteomes" id="UP000028602"/>
    </source>
</evidence>
<keyword evidence="1" id="KW-0808">Transferase</keyword>
<gene>
    <name evidence="2" type="ORF">GTPT_2919</name>
</gene>
<reference evidence="2 3" key="1">
    <citation type="submission" date="2014-05" db="EMBL/GenBank/DDBJ databases">
        <title>ATOL: Assembling a taxonomically balanced genome-scale reconstruction of the evolutionary history of the Enterobacteriaceae.</title>
        <authorList>
            <person name="Plunkett G.III."/>
            <person name="Neeno-Eckwall E.C."/>
            <person name="Glasner J.D."/>
            <person name="Perna N.T."/>
        </authorList>
    </citation>
    <scope>NUCLEOTIDE SEQUENCE [LARGE SCALE GENOMIC DNA]</scope>
    <source>
        <strain evidence="2 3">ATCC 33301</strain>
    </source>
</reference>
<dbReference type="Gene3D" id="3.90.550.20">
    <property type="match status" value="1"/>
</dbReference>
<dbReference type="InterPro" id="IPR051706">
    <property type="entry name" value="Glycosyltransferase_domain"/>
</dbReference>
<dbReference type="Proteomes" id="UP000028602">
    <property type="component" value="Unassembled WGS sequence"/>
</dbReference>
<protein>
    <recommendedName>
        <fullName evidence="4">Mannosyltransferase</fullName>
    </recommendedName>
</protein>